<feature type="transmembrane region" description="Helical" evidence="1">
    <location>
        <begin position="229"/>
        <end position="251"/>
    </location>
</feature>
<keyword evidence="1" id="KW-1133">Transmembrane helix</keyword>
<feature type="transmembrane region" description="Helical" evidence="1">
    <location>
        <begin position="516"/>
        <end position="534"/>
    </location>
</feature>
<evidence type="ECO:0000313" key="3">
    <source>
        <dbReference type="EMBL" id="PQL20071.1"/>
    </source>
</evidence>
<name>A0A2S7Z9Y5_9FIRM</name>
<dbReference type="PANTHER" id="PTHR10422">
    <property type="entry name" value="CYTOCHROME C OXIDASE SUBUNIT 1"/>
    <property type="match status" value="1"/>
</dbReference>
<dbReference type="InterPro" id="IPR000883">
    <property type="entry name" value="Cyt_C_Oxase_1"/>
</dbReference>
<feature type="transmembrane region" description="Helical" evidence="1">
    <location>
        <begin position="284"/>
        <end position="307"/>
    </location>
</feature>
<dbReference type="InterPro" id="IPR036927">
    <property type="entry name" value="Cyt_c_oxase-like_su1_sf"/>
</dbReference>
<feature type="transmembrane region" description="Helical" evidence="1">
    <location>
        <begin position="485"/>
        <end position="509"/>
    </location>
</feature>
<dbReference type="OrthoDB" id="9767153at2"/>
<dbReference type="AlphaFoldDB" id="A0A2S7Z9Y5"/>
<sequence length="747" mass="83972">MGEYKKYWIAVVAVLVIGFSILGYLGTDVYHQAPPVPIAYVSRDGQVLFTKEDILHGQSAWQSTGGQSVGTVLGHGAYQAPDWTADWLHKEVSVMLDIKSQQAFGVLYEQLGPAQQAAVKEVVKAEYFKSAVREDGTVVLSPERIAAMNITGQYFVELYGDNPKLSETRDHFAMKDNTLPELQDRIDMARFFFWTTWMASAQRPGTDATYTNNWPHEPLLDHNPTPESIAWSVVSVIILLCGIGIVVWMWAFGRKQDDHELTPPAEDPISKLNLTPSQRSLGKYLFTILALFLLQLGMGGIIAHYTVEGQAFYGIPLAQYFPYSIARTWHIQASLFWIAMSFLSAGLFLAPIINGGKDPKFQKLGVDILFWALVVLVVGSFAGTYLGVAHEIPAALNFYLGHQGYEYIELGRVWQWIEYIGILFWLVLMVRSIIGAFKNKGDKNLIAAFIFSVVMVGIFYGPGLFYGEHSHLAIMEYWRWWVIHLWVEGFFEVFSTTLMAFIFVTLGLVSYRAGTIAAISSGAIYLIGGIPGTFHHLYFTGVTSTVVATGASFSALEVVPLVLLGYEAFENYTRLHSAPWMHRLKWPVYCFIAVSFWNLVGAGIFGFLINMPVSLFYIQGLNTTAVHAHTALFGVYGFLSLGFVFLIARYIRPEVEFNDKLMKFGFWALNWGLALMVLISLLPIGLIQGWASVTQGLWLARSEDFMQQPLLQNLRWLRMVGDTIMILGAVAFFWQIVKVIFIKKIKR</sequence>
<dbReference type="GO" id="GO:0020037">
    <property type="term" value="F:heme binding"/>
    <property type="evidence" value="ECO:0007669"/>
    <property type="project" value="InterPro"/>
</dbReference>
<keyword evidence="1" id="KW-0812">Transmembrane</keyword>
<proteinExistence type="predicted"/>
<evidence type="ECO:0000313" key="4">
    <source>
        <dbReference type="Proteomes" id="UP000237916"/>
    </source>
</evidence>
<dbReference type="Proteomes" id="UP000237916">
    <property type="component" value="Unassembled WGS sequence"/>
</dbReference>
<gene>
    <name evidence="3" type="ORF">VEHSUH05_03065</name>
</gene>
<feature type="transmembrane region" description="Helical" evidence="1">
    <location>
        <begin position="716"/>
        <end position="737"/>
    </location>
</feature>
<dbReference type="Pfam" id="PF00115">
    <property type="entry name" value="COX1"/>
    <property type="match status" value="1"/>
</dbReference>
<feature type="transmembrane region" description="Helical" evidence="1">
    <location>
        <begin position="7"/>
        <end position="26"/>
    </location>
</feature>
<organism evidence="3 4">
    <name type="scientific">Veillonella denticariosi JCM 15641</name>
    <dbReference type="NCBI Taxonomy" id="1298594"/>
    <lineage>
        <taxon>Bacteria</taxon>
        <taxon>Bacillati</taxon>
        <taxon>Bacillota</taxon>
        <taxon>Negativicutes</taxon>
        <taxon>Veillonellales</taxon>
        <taxon>Veillonellaceae</taxon>
        <taxon>Veillonella</taxon>
    </lineage>
</organism>
<feature type="transmembrane region" description="Helical" evidence="1">
    <location>
        <begin position="586"/>
        <end position="609"/>
    </location>
</feature>
<protein>
    <submittedName>
        <fullName evidence="3">Nitric oxide reductase large subunit</fullName>
    </submittedName>
</protein>
<dbReference type="InterPro" id="IPR054309">
    <property type="entry name" value="NorB_cytochrome_c-like"/>
</dbReference>
<feature type="transmembrane region" description="Helical" evidence="1">
    <location>
        <begin position="446"/>
        <end position="465"/>
    </location>
</feature>
<keyword evidence="4" id="KW-1185">Reference proteome</keyword>
<dbReference type="Pfam" id="PF22085">
    <property type="entry name" value="NorB_cytochrome_c-like"/>
    <property type="match status" value="1"/>
</dbReference>
<dbReference type="STRING" id="1298594.GCA_001312465_02787"/>
<dbReference type="GO" id="GO:0016020">
    <property type="term" value="C:membrane"/>
    <property type="evidence" value="ECO:0007669"/>
    <property type="project" value="InterPro"/>
</dbReference>
<dbReference type="RefSeq" id="WP_105090690.1">
    <property type="nucleotide sequence ID" value="NZ_PPDB01000003.1"/>
</dbReference>
<feature type="domain" description="Nitric oxide reductase subunit B cytochrome c-like" evidence="2">
    <location>
        <begin position="39"/>
        <end position="216"/>
    </location>
</feature>
<accession>A0A2S7Z9Y5</accession>
<evidence type="ECO:0000256" key="1">
    <source>
        <dbReference type="SAM" id="Phobius"/>
    </source>
</evidence>
<evidence type="ECO:0000259" key="2">
    <source>
        <dbReference type="Pfam" id="PF22085"/>
    </source>
</evidence>
<feature type="transmembrane region" description="Helical" evidence="1">
    <location>
        <begin position="335"/>
        <end position="356"/>
    </location>
</feature>
<feature type="transmembrane region" description="Helical" evidence="1">
    <location>
        <begin position="546"/>
        <end position="566"/>
    </location>
</feature>
<feature type="transmembrane region" description="Helical" evidence="1">
    <location>
        <begin position="416"/>
        <end position="434"/>
    </location>
</feature>
<dbReference type="GO" id="GO:0009060">
    <property type="term" value="P:aerobic respiration"/>
    <property type="evidence" value="ECO:0007669"/>
    <property type="project" value="InterPro"/>
</dbReference>
<comment type="caution">
    <text evidence="3">The sequence shown here is derived from an EMBL/GenBank/DDBJ whole genome shotgun (WGS) entry which is preliminary data.</text>
</comment>
<feature type="transmembrane region" description="Helical" evidence="1">
    <location>
        <begin position="368"/>
        <end position="388"/>
    </location>
</feature>
<dbReference type="Gene3D" id="1.20.210.10">
    <property type="entry name" value="Cytochrome c oxidase-like, subunit I domain"/>
    <property type="match status" value="1"/>
</dbReference>
<feature type="transmembrane region" description="Helical" evidence="1">
    <location>
        <begin position="669"/>
        <end position="691"/>
    </location>
</feature>
<feature type="transmembrane region" description="Helical" evidence="1">
    <location>
        <begin position="629"/>
        <end position="648"/>
    </location>
</feature>
<dbReference type="EMBL" id="PPDB01000003">
    <property type="protein sequence ID" value="PQL20071.1"/>
    <property type="molecule type" value="Genomic_DNA"/>
</dbReference>
<dbReference type="SUPFAM" id="SSF81442">
    <property type="entry name" value="Cytochrome c oxidase subunit I-like"/>
    <property type="match status" value="1"/>
</dbReference>
<keyword evidence="1" id="KW-0472">Membrane</keyword>
<reference evidence="3 4" key="1">
    <citation type="submission" date="2018-01" db="EMBL/GenBank/DDBJ databases">
        <title>Draft genome sequences of clinical isolates and type strains of oral Veillonella including Veillonella infantum sp., nov.</title>
        <authorList>
            <person name="Mashima I."/>
            <person name="Liao Y.-C."/>
            <person name="Sabharwal A."/>
            <person name="Haase E.M."/>
            <person name="Nakazawa F."/>
            <person name="Scannapieco F.A."/>
        </authorList>
    </citation>
    <scope>NUCLEOTIDE SEQUENCE [LARGE SCALE GENOMIC DNA]</scope>
    <source>
        <strain evidence="3 4">JCM 15641</strain>
    </source>
</reference>
<dbReference type="GO" id="GO:0004129">
    <property type="term" value="F:cytochrome-c oxidase activity"/>
    <property type="evidence" value="ECO:0007669"/>
    <property type="project" value="InterPro"/>
</dbReference>
<dbReference type="PANTHER" id="PTHR10422:SF38">
    <property type="entry name" value="CYTOCHROME B SUBUNIT OF NITRIC OXIDE REDUCTASE"/>
    <property type="match status" value="1"/>
</dbReference>